<comment type="catalytic activity">
    <reaction evidence="18">
        <text>N(6)-L-threonylcarbamoyladenosine(37) in tRNA + (sulfur carrier)-SH + AH2 + 2 S-adenosyl-L-methionine = 2-methylsulfanyl-N(6)-L-threonylcarbamoyladenosine(37) in tRNA + (sulfur carrier)-H + 5'-deoxyadenosine + L-methionine + A + S-adenosyl-L-homocysteine + 2 H(+)</text>
        <dbReference type="Rhea" id="RHEA:37075"/>
        <dbReference type="Rhea" id="RHEA-COMP:10163"/>
        <dbReference type="Rhea" id="RHEA-COMP:11092"/>
        <dbReference type="Rhea" id="RHEA-COMP:14737"/>
        <dbReference type="Rhea" id="RHEA-COMP:14739"/>
        <dbReference type="ChEBI" id="CHEBI:13193"/>
        <dbReference type="ChEBI" id="CHEBI:15378"/>
        <dbReference type="ChEBI" id="CHEBI:17319"/>
        <dbReference type="ChEBI" id="CHEBI:17499"/>
        <dbReference type="ChEBI" id="CHEBI:29917"/>
        <dbReference type="ChEBI" id="CHEBI:57844"/>
        <dbReference type="ChEBI" id="CHEBI:57856"/>
        <dbReference type="ChEBI" id="CHEBI:59789"/>
        <dbReference type="ChEBI" id="CHEBI:64428"/>
        <dbReference type="ChEBI" id="CHEBI:74418"/>
        <dbReference type="ChEBI" id="CHEBI:74420"/>
        <dbReference type="EC" id="2.8.4.5"/>
    </reaction>
</comment>
<evidence type="ECO:0000256" key="19">
    <source>
        <dbReference type="SAM" id="MobiDB-lite"/>
    </source>
</evidence>
<dbReference type="SMART" id="SM00220">
    <property type="entry name" value="S_TKc"/>
    <property type="match status" value="1"/>
</dbReference>
<dbReference type="PROSITE" id="PS51918">
    <property type="entry name" value="RADICAL_SAM"/>
    <property type="match status" value="1"/>
</dbReference>
<comment type="function">
    <text evidence="2">Catalyzes the methylthiolation of N6-threonylcarbamoyladenosine (t(6)A), leading to the formation of 2-methylthio-N6-threonylcarbamoyladenosine (ms(2)t(6)A) at position 37 in tRNAs that read codons beginning with adenine.</text>
</comment>
<dbReference type="PANTHER" id="PTHR11918:SF45">
    <property type="entry name" value="THREONYLCARBAMOYLADENOSINE TRNA METHYLTHIOTRANSFERASE"/>
    <property type="match status" value="1"/>
</dbReference>
<dbReference type="NCBIfam" id="TIGR00089">
    <property type="entry name" value="MiaB/RimO family radical SAM methylthiotransferase"/>
    <property type="match status" value="1"/>
</dbReference>
<feature type="region of interest" description="Disordered" evidence="19">
    <location>
        <begin position="545"/>
        <end position="578"/>
    </location>
</feature>
<evidence type="ECO:0000256" key="4">
    <source>
        <dbReference type="ARBA" id="ARBA00013273"/>
    </source>
</evidence>
<dbReference type="PROSITE" id="PS01278">
    <property type="entry name" value="MTTASE_RADICAL"/>
    <property type="match status" value="1"/>
</dbReference>
<keyword evidence="8" id="KW-0808">Transferase</keyword>
<evidence type="ECO:0000256" key="9">
    <source>
        <dbReference type="ARBA" id="ARBA00022691"/>
    </source>
</evidence>
<evidence type="ECO:0000256" key="13">
    <source>
        <dbReference type="ARBA" id="ARBA00022777"/>
    </source>
</evidence>
<protein>
    <recommendedName>
        <fullName evidence="5">Threonylcarbamoyladenosine tRNA methylthiotransferase</fullName>
        <ecNumber evidence="4">2.8.4.5</ecNumber>
    </recommendedName>
    <alternativeName>
        <fullName evidence="17">tRNA-t(6)A37 methylthiotransferase</fullName>
    </alternativeName>
</protein>
<keyword evidence="26" id="KW-1185">Reference proteome</keyword>
<evidence type="ECO:0000259" key="24">
    <source>
        <dbReference type="PROSITE" id="PS51918"/>
    </source>
</evidence>
<dbReference type="EC" id="2.8.4.5" evidence="4"/>
<dbReference type="InterPro" id="IPR013848">
    <property type="entry name" value="Methylthiotransferase_N"/>
</dbReference>
<dbReference type="Pfam" id="PF00919">
    <property type="entry name" value="UPF0004"/>
    <property type="match status" value="1"/>
</dbReference>
<keyword evidence="9" id="KW-0949">S-adenosyl-L-methionine</keyword>
<keyword evidence="16" id="KW-0411">Iron-sulfur</keyword>
<dbReference type="SMART" id="SM00729">
    <property type="entry name" value="Elp3"/>
    <property type="match status" value="1"/>
</dbReference>
<dbReference type="InterPro" id="IPR023404">
    <property type="entry name" value="rSAM_horseshoe"/>
</dbReference>
<feature type="domain" description="Protein kinase" evidence="20">
    <location>
        <begin position="568"/>
        <end position="844"/>
    </location>
</feature>
<dbReference type="InterPro" id="IPR011009">
    <property type="entry name" value="Kinase-like_dom_sf"/>
</dbReference>
<evidence type="ECO:0000256" key="2">
    <source>
        <dbReference type="ARBA" id="ARBA00002399"/>
    </source>
</evidence>
<evidence type="ECO:0000256" key="14">
    <source>
        <dbReference type="ARBA" id="ARBA00022840"/>
    </source>
</evidence>
<dbReference type="InterPro" id="IPR006638">
    <property type="entry name" value="Elp3/MiaA/NifB-like_rSAM"/>
</dbReference>
<reference evidence="25 26" key="1">
    <citation type="journal article" date="2024" name="Nat. Commun.">
        <title>Phylogenomics reveals the evolutionary origins of lichenization in chlorophyte algae.</title>
        <authorList>
            <person name="Puginier C."/>
            <person name="Libourel C."/>
            <person name="Otte J."/>
            <person name="Skaloud P."/>
            <person name="Haon M."/>
            <person name="Grisel S."/>
            <person name="Petersen M."/>
            <person name="Berrin J.G."/>
            <person name="Delaux P.M."/>
            <person name="Dal Grande F."/>
            <person name="Keller J."/>
        </authorList>
    </citation>
    <scope>NUCLEOTIDE SEQUENCE [LARGE SCALE GENOMIC DNA]</scope>
    <source>
        <strain evidence="25 26">SAG 216-7</strain>
    </source>
</reference>
<accession>A0ABR2YYD2</accession>
<evidence type="ECO:0000256" key="17">
    <source>
        <dbReference type="ARBA" id="ARBA00031213"/>
    </source>
</evidence>
<evidence type="ECO:0000259" key="22">
    <source>
        <dbReference type="PROSITE" id="PS51285"/>
    </source>
</evidence>
<keyword evidence="15" id="KW-0408">Iron</keyword>
<evidence type="ECO:0000256" key="3">
    <source>
        <dbReference type="ARBA" id="ARBA00008616"/>
    </source>
</evidence>
<dbReference type="Gene3D" id="1.10.510.10">
    <property type="entry name" value="Transferase(Phosphotransferase) domain 1"/>
    <property type="match status" value="1"/>
</dbReference>
<dbReference type="InterPro" id="IPR000961">
    <property type="entry name" value="AGC-kinase_C"/>
</dbReference>
<dbReference type="InterPro" id="IPR005839">
    <property type="entry name" value="Methylthiotransferase"/>
</dbReference>
<sequence>MQDLEDLDAGHFEGVRQPVGRGQVLRHLRNISVPESRTECNDADLPENYSIWVKTFGCAHNMSDSEYMMGQLQDYGYRLLDDNQQDAADLWLVNTCTVKNPSQAAMSSLIARSKALHKRMVVCGCVPQGDKKVPELQELSLLGVTQIDRVVEAVEETLKGNVVHMLAKKKLPRLDLPKVRRNAQIEILPLSTGCLGACTYCKTKHARGQLGSYELTALVKRAAAAAADPLVREVWLSSEDTGAYGRDLGMSLPELLRALTAALHADGRTMLRIGMTNPPFILEHLPAIAEALNHPCVFSYLHVPVQSGSDAVLTAMNREYTSAEFQRVADTLLALVPGLELATDIICGFPGETDEDFEATMALVRKYRFPHTHISQFYPRPGTPAARMKKLPNGVAKARSRALTALVDGFGNCYKHLVGSLQRVCIVELAADGRRIVGHTTSYIQVLLEPQEGLMGSVVCARVTAASRWNVTGQMSSSTDATEHASRADTPATADASRAAFSGSIPPVAAVKKPEKKRISTSGKGGTKSFASNHASTDVQDAVMKQAGQSPPVPRRSSGAAEPSALPSKSKSAGGHNGVGSLTGSVQCNGSTAAGAWSSQAVDVLLCAGILLGLSREVCAIKALSKAHLIIHLRAERDVLKMVNHPGLVNFLGGFQDENCVYFVMEYVCGGEFFRHLKAKEKLPEDHARFYAAEVLDAFEYLHSNDIVYRDLKPENLLLDSKGHIKVTDLGFAKIVGSGKRTYTLCGTPDYLAPEIILNKGHGMAVDWWAFGVFLYEMMAGFTPFYDEDVTNTYKKILSGRFGFPAHFSVNARDLIRKFLQADLSKRYGCLAGGANDIKSHPWFKGVDWNRVARREDTPPIRPVVKAADDRSNFDDYSSLGPLKHDFELSMNEQAMFVGF</sequence>
<feature type="domain" description="TRAM" evidence="21">
    <location>
        <begin position="415"/>
        <end position="477"/>
    </location>
</feature>
<keyword evidence="11" id="KW-0479">Metal-binding</keyword>
<dbReference type="Gene3D" id="3.40.50.12160">
    <property type="entry name" value="Methylthiotransferase, N-terminal domain"/>
    <property type="match status" value="1"/>
</dbReference>
<dbReference type="SFLD" id="SFLDS00029">
    <property type="entry name" value="Radical_SAM"/>
    <property type="match status" value="1"/>
</dbReference>
<gene>
    <name evidence="25" type="ORF">WJX75_006284</name>
</gene>
<evidence type="ECO:0000256" key="7">
    <source>
        <dbReference type="ARBA" id="ARBA00022527"/>
    </source>
</evidence>
<dbReference type="Gene3D" id="3.30.200.20">
    <property type="entry name" value="Phosphorylase Kinase, domain 1"/>
    <property type="match status" value="1"/>
</dbReference>
<organism evidence="25 26">
    <name type="scientific">Coccomyxa subellipsoidea</name>
    <dbReference type="NCBI Taxonomy" id="248742"/>
    <lineage>
        <taxon>Eukaryota</taxon>
        <taxon>Viridiplantae</taxon>
        <taxon>Chlorophyta</taxon>
        <taxon>core chlorophytes</taxon>
        <taxon>Trebouxiophyceae</taxon>
        <taxon>Trebouxiophyceae incertae sedis</taxon>
        <taxon>Coccomyxaceae</taxon>
        <taxon>Coccomyxa</taxon>
    </lineage>
</organism>
<evidence type="ECO:0000256" key="10">
    <source>
        <dbReference type="ARBA" id="ARBA00022694"/>
    </source>
</evidence>
<dbReference type="NCBIfam" id="TIGR01578">
    <property type="entry name" value="MiaB-like-B"/>
    <property type="match status" value="1"/>
</dbReference>
<dbReference type="Pfam" id="PF04055">
    <property type="entry name" value="Radical_SAM"/>
    <property type="match status" value="1"/>
</dbReference>
<evidence type="ECO:0000256" key="8">
    <source>
        <dbReference type="ARBA" id="ARBA00022679"/>
    </source>
</evidence>
<evidence type="ECO:0000256" key="5">
    <source>
        <dbReference type="ARBA" id="ARBA00018810"/>
    </source>
</evidence>
<dbReference type="Gene3D" id="3.80.30.20">
    <property type="entry name" value="tm_1862 like domain"/>
    <property type="match status" value="1"/>
</dbReference>
<comment type="similarity">
    <text evidence="3">Belongs to the methylthiotransferase family. CDKAL1 subfamily.</text>
</comment>
<dbReference type="InterPro" id="IPR020612">
    <property type="entry name" value="Methylthiotransferase_CS"/>
</dbReference>
<feature type="domain" description="Radical SAM core" evidence="24">
    <location>
        <begin position="180"/>
        <end position="413"/>
    </location>
</feature>
<name>A0ABR2YYD2_9CHLO</name>
<keyword evidence="7" id="KW-0723">Serine/threonine-protein kinase</keyword>
<dbReference type="Pfam" id="PF00069">
    <property type="entry name" value="Pkinase"/>
    <property type="match status" value="1"/>
</dbReference>
<dbReference type="PROSITE" id="PS00108">
    <property type="entry name" value="PROTEIN_KINASE_ST"/>
    <property type="match status" value="1"/>
</dbReference>
<keyword evidence="12" id="KW-0547">Nucleotide-binding</keyword>
<dbReference type="SMART" id="SM00133">
    <property type="entry name" value="S_TK_X"/>
    <property type="match status" value="1"/>
</dbReference>
<evidence type="ECO:0000256" key="11">
    <source>
        <dbReference type="ARBA" id="ARBA00022723"/>
    </source>
</evidence>
<dbReference type="PROSITE" id="PS51449">
    <property type="entry name" value="MTTASE_N"/>
    <property type="match status" value="1"/>
</dbReference>
<dbReference type="CDD" id="cd01335">
    <property type="entry name" value="Radical_SAM"/>
    <property type="match status" value="1"/>
</dbReference>
<dbReference type="InterPro" id="IPR002792">
    <property type="entry name" value="TRAM_dom"/>
</dbReference>
<dbReference type="InterPro" id="IPR006466">
    <property type="entry name" value="MiaB-like_arc_euk"/>
</dbReference>
<evidence type="ECO:0000259" key="20">
    <source>
        <dbReference type="PROSITE" id="PS50011"/>
    </source>
</evidence>
<dbReference type="PROSITE" id="PS50926">
    <property type="entry name" value="TRAM"/>
    <property type="match status" value="1"/>
</dbReference>
<evidence type="ECO:0000256" key="18">
    <source>
        <dbReference type="ARBA" id="ARBA00051661"/>
    </source>
</evidence>
<evidence type="ECO:0000256" key="1">
    <source>
        <dbReference type="ARBA" id="ARBA00001966"/>
    </source>
</evidence>
<comment type="cofactor">
    <cofactor evidence="1">
        <name>[4Fe-4S] cluster</name>
        <dbReference type="ChEBI" id="CHEBI:49883"/>
    </cofactor>
</comment>
<feature type="domain" description="MTTase N-terminal" evidence="23">
    <location>
        <begin position="49"/>
        <end position="159"/>
    </location>
</feature>
<dbReference type="PROSITE" id="PS50011">
    <property type="entry name" value="PROTEIN_KINASE_DOM"/>
    <property type="match status" value="1"/>
</dbReference>
<keyword evidence="6" id="KW-0004">4Fe-4S</keyword>
<dbReference type="PANTHER" id="PTHR11918">
    <property type="entry name" value="RADICAL SAM PROTEINS"/>
    <property type="match status" value="1"/>
</dbReference>
<dbReference type="InterPro" id="IPR008271">
    <property type="entry name" value="Ser/Thr_kinase_AS"/>
</dbReference>
<comment type="caution">
    <text evidence="25">The sequence shown here is derived from an EMBL/GenBank/DDBJ whole genome shotgun (WGS) entry which is preliminary data.</text>
</comment>
<dbReference type="InterPro" id="IPR000719">
    <property type="entry name" value="Prot_kinase_dom"/>
</dbReference>
<feature type="region of interest" description="Disordered" evidence="19">
    <location>
        <begin position="472"/>
        <end position="533"/>
    </location>
</feature>
<dbReference type="Proteomes" id="UP001491310">
    <property type="component" value="Unassembled WGS sequence"/>
</dbReference>
<dbReference type="InterPro" id="IPR058240">
    <property type="entry name" value="rSAM_sf"/>
</dbReference>
<evidence type="ECO:0000313" key="25">
    <source>
        <dbReference type="EMBL" id="KAK9916725.1"/>
    </source>
</evidence>
<dbReference type="SUPFAM" id="SSF56112">
    <property type="entry name" value="Protein kinase-like (PK-like)"/>
    <property type="match status" value="1"/>
</dbReference>
<dbReference type="CDD" id="cd05580">
    <property type="entry name" value="STKc_PKA_like"/>
    <property type="match status" value="1"/>
</dbReference>
<dbReference type="InterPro" id="IPR038135">
    <property type="entry name" value="Methylthiotransferase_N_sf"/>
</dbReference>
<dbReference type="EMBL" id="JALJOT010000003">
    <property type="protein sequence ID" value="KAK9916725.1"/>
    <property type="molecule type" value="Genomic_DNA"/>
</dbReference>
<keyword evidence="13" id="KW-0418">Kinase</keyword>
<dbReference type="SUPFAM" id="SSF102114">
    <property type="entry name" value="Radical SAM enzymes"/>
    <property type="match status" value="1"/>
</dbReference>
<feature type="domain" description="AGC-kinase C-terminal" evidence="22">
    <location>
        <begin position="845"/>
        <end position="900"/>
    </location>
</feature>
<proteinExistence type="inferred from homology"/>
<evidence type="ECO:0000256" key="12">
    <source>
        <dbReference type="ARBA" id="ARBA00022741"/>
    </source>
</evidence>
<evidence type="ECO:0000313" key="26">
    <source>
        <dbReference type="Proteomes" id="UP001491310"/>
    </source>
</evidence>
<keyword evidence="14" id="KW-0067">ATP-binding</keyword>
<evidence type="ECO:0000256" key="6">
    <source>
        <dbReference type="ARBA" id="ARBA00022485"/>
    </source>
</evidence>
<dbReference type="InterPro" id="IPR007197">
    <property type="entry name" value="rSAM"/>
</dbReference>
<dbReference type="SFLD" id="SFLDG01082">
    <property type="entry name" value="B12-binding_domain_containing"/>
    <property type="match status" value="1"/>
</dbReference>
<keyword evidence="10" id="KW-0819">tRNA processing</keyword>
<dbReference type="PROSITE" id="PS51285">
    <property type="entry name" value="AGC_KINASE_CTER"/>
    <property type="match status" value="1"/>
</dbReference>
<evidence type="ECO:0000256" key="16">
    <source>
        <dbReference type="ARBA" id="ARBA00023014"/>
    </source>
</evidence>
<evidence type="ECO:0000256" key="15">
    <source>
        <dbReference type="ARBA" id="ARBA00023004"/>
    </source>
</evidence>
<evidence type="ECO:0000259" key="23">
    <source>
        <dbReference type="PROSITE" id="PS51449"/>
    </source>
</evidence>
<evidence type="ECO:0000259" key="21">
    <source>
        <dbReference type="PROSITE" id="PS50926"/>
    </source>
</evidence>